<dbReference type="InterPro" id="IPR006037">
    <property type="entry name" value="RCK_C"/>
</dbReference>
<evidence type="ECO:0000256" key="4">
    <source>
        <dbReference type="ARBA" id="ARBA00022737"/>
    </source>
</evidence>
<evidence type="ECO:0000256" key="5">
    <source>
        <dbReference type="ARBA" id="ARBA00022989"/>
    </source>
</evidence>
<dbReference type="GO" id="GO:0005886">
    <property type="term" value="C:plasma membrane"/>
    <property type="evidence" value="ECO:0007669"/>
    <property type="project" value="TreeGrafter"/>
</dbReference>
<keyword evidence="4" id="KW-0677">Repeat</keyword>
<protein>
    <submittedName>
        <fullName evidence="9">Citrate transporter</fullName>
    </submittedName>
</protein>
<dbReference type="SUPFAM" id="SSF116726">
    <property type="entry name" value="TrkA C-terminal domain-like"/>
    <property type="match status" value="2"/>
</dbReference>
<evidence type="ECO:0000256" key="6">
    <source>
        <dbReference type="ARBA" id="ARBA00023136"/>
    </source>
</evidence>
<evidence type="ECO:0000313" key="9">
    <source>
        <dbReference type="EMBL" id="ABB37494.1"/>
    </source>
</evidence>
<dbReference type="Pfam" id="PF02080">
    <property type="entry name" value="TrkA_C"/>
    <property type="match status" value="1"/>
</dbReference>
<dbReference type="RefSeq" id="WP_011366777.1">
    <property type="nucleotide sequence ID" value="NC_007519.1"/>
</dbReference>
<evidence type="ECO:0000256" key="3">
    <source>
        <dbReference type="ARBA" id="ARBA00022692"/>
    </source>
</evidence>
<keyword evidence="5 7" id="KW-1133">Transmembrane helix</keyword>
<dbReference type="InterPro" id="IPR004680">
    <property type="entry name" value="Cit_transptr-like_dom"/>
</dbReference>
<dbReference type="STRING" id="207559.Dde_0693"/>
<feature type="transmembrane region" description="Helical" evidence="7">
    <location>
        <begin position="106"/>
        <end position="134"/>
    </location>
</feature>
<dbReference type="InterPro" id="IPR051679">
    <property type="entry name" value="DASS-Related_Transporters"/>
</dbReference>
<evidence type="ECO:0000256" key="1">
    <source>
        <dbReference type="ARBA" id="ARBA00004141"/>
    </source>
</evidence>
<evidence type="ECO:0000256" key="7">
    <source>
        <dbReference type="SAM" id="Phobius"/>
    </source>
</evidence>
<dbReference type="Proteomes" id="UP000002710">
    <property type="component" value="Chromosome"/>
</dbReference>
<reference evidence="9 10" key="1">
    <citation type="journal article" date="2011" name="J. Bacteriol.">
        <title>Complete genome sequence and updated annotation of Desulfovibrio alaskensis G20.</title>
        <authorList>
            <person name="Hauser L.J."/>
            <person name="Land M.L."/>
            <person name="Brown S.D."/>
            <person name="Larimer F."/>
            <person name="Keller K.L."/>
            <person name="Rapp-Giles B.J."/>
            <person name="Price M.N."/>
            <person name="Lin M."/>
            <person name="Bruce D.C."/>
            <person name="Detter J.C."/>
            <person name="Tapia R."/>
            <person name="Han C.S."/>
            <person name="Goodwin L.A."/>
            <person name="Cheng J.F."/>
            <person name="Pitluck S."/>
            <person name="Copeland A."/>
            <person name="Lucas S."/>
            <person name="Nolan M."/>
            <person name="Lapidus A.L."/>
            <person name="Palumbo A.V."/>
            <person name="Wall J.D."/>
        </authorList>
    </citation>
    <scope>NUCLEOTIDE SEQUENCE [LARGE SCALE GENOMIC DNA]</scope>
    <source>
        <strain evidence="10">ATCC BAA 1058 / DSM 17464 / G20</strain>
    </source>
</reference>
<dbReference type="HOGENOM" id="CLU_005170_6_1_7"/>
<feature type="transmembrane region" description="Helical" evidence="7">
    <location>
        <begin position="6"/>
        <end position="25"/>
    </location>
</feature>
<feature type="domain" description="RCK C-terminal" evidence="8">
    <location>
        <begin position="217"/>
        <end position="303"/>
    </location>
</feature>
<dbReference type="EMBL" id="CP000112">
    <property type="protein sequence ID" value="ABB37494.1"/>
    <property type="molecule type" value="Genomic_DNA"/>
</dbReference>
<gene>
    <name evidence="9" type="ordered locus">Dde_0693</name>
</gene>
<feature type="transmembrane region" description="Helical" evidence="7">
    <location>
        <begin position="458"/>
        <end position="476"/>
    </location>
</feature>
<evidence type="ECO:0000256" key="2">
    <source>
        <dbReference type="ARBA" id="ARBA00022448"/>
    </source>
</evidence>
<keyword evidence="10" id="KW-1185">Reference proteome</keyword>
<name>Q315A2_OLEA2</name>
<dbReference type="PROSITE" id="PS01271">
    <property type="entry name" value="NA_SULFATE"/>
    <property type="match status" value="1"/>
</dbReference>
<keyword evidence="6 7" id="KW-0472">Membrane</keyword>
<feature type="transmembrane region" description="Helical" evidence="7">
    <location>
        <begin position="68"/>
        <end position="94"/>
    </location>
</feature>
<feature type="transmembrane region" description="Helical" evidence="7">
    <location>
        <begin position="32"/>
        <end position="56"/>
    </location>
</feature>
<proteinExistence type="predicted"/>
<dbReference type="PANTHER" id="PTHR43652">
    <property type="entry name" value="BASIC AMINO ACID ANTIPORTER YFCC-RELATED"/>
    <property type="match status" value="1"/>
</dbReference>
<dbReference type="eggNOG" id="COG0471">
    <property type="taxonomic scope" value="Bacteria"/>
</dbReference>
<evidence type="ECO:0000313" key="10">
    <source>
        <dbReference type="Proteomes" id="UP000002710"/>
    </source>
</evidence>
<accession>Q315A2</accession>
<feature type="transmembrane region" description="Helical" evidence="7">
    <location>
        <begin position="581"/>
        <end position="601"/>
    </location>
</feature>
<feature type="transmembrane region" description="Helical" evidence="7">
    <location>
        <begin position="542"/>
        <end position="561"/>
    </location>
</feature>
<feature type="transmembrane region" description="Helical" evidence="7">
    <location>
        <begin position="496"/>
        <end position="516"/>
    </location>
</feature>
<feature type="transmembrane region" description="Helical" evidence="7">
    <location>
        <begin position="413"/>
        <end position="446"/>
    </location>
</feature>
<evidence type="ECO:0000259" key="8">
    <source>
        <dbReference type="PROSITE" id="PS51202"/>
    </source>
</evidence>
<dbReference type="PANTHER" id="PTHR43652:SF2">
    <property type="entry name" value="BASIC AMINO ACID ANTIPORTER YFCC-RELATED"/>
    <property type="match status" value="1"/>
</dbReference>
<dbReference type="AlphaFoldDB" id="Q315A2"/>
<dbReference type="InterPro" id="IPR036721">
    <property type="entry name" value="RCK_C_sf"/>
</dbReference>
<keyword evidence="3 7" id="KW-0812">Transmembrane</keyword>
<dbReference type="Gene3D" id="3.30.70.1450">
    <property type="entry name" value="Regulator of K+ conductance, C-terminal domain"/>
    <property type="match status" value="2"/>
</dbReference>
<dbReference type="GO" id="GO:0006813">
    <property type="term" value="P:potassium ion transport"/>
    <property type="evidence" value="ECO:0007669"/>
    <property type="project" value="InterPro"/>
</dbReference>
<dbReference type="GO" id="GO:0008324">
    <property type="term" value="F:monoatomic cation transmembrane transporter activity"/>
    <property type="evidence" value="ECO:0007669"/>
    <property type="project" value="InterPro"/>
</dbReference>
<dbReference type="PROSITE" id="PS51202">
    <property type="entry name" value="RCK_C"/>
    <property type="match status" value="2"/>
</dbReference>
<comment type="subcellular location">
    <subcellularLocation>
        <location evidence="1">Membrane</location>
        <topology evidence="1">Multi-pass membrane protein</topology>
    </subcellularLocation>
</comment>
<organism evidence="9 10">
    <name type="scientific">Oleidesulfovibrio alaskensis (strain ATCC BAA-1058 / DSM 17464 / G20)</name>
    <name type="common">Desulfovibrio alaskensis</name>
    <dbReference type="NCBI Taxonomy" id="207559"/>
    <lineage>
        <taxon>Bacteria</taxon>
        <taxon>Pseudomonadati</taxon>
        <taxon>Thermodesulfobacteriota</taxon>
        <taxon>Desulfovibrionia</taxon>
        <taxon>Desulfovibrionales</taxon>
        <taxon>Desulfovibrionaceae</taxon>
        <taxon>Oleidesulfovibrio</taxon>
    </lineage>
</organism>
<dbReference type="InterPro" id="IPR031312">
    <property type="entry name" value="Na/sul_symport_CS"/>
</dbReference>
<feature type="transmembrane region" description="Helical" evidence="7">
    <location>
        <begin position="146"/>
        <end position="171"/>
    </location>
</feature>
<dbReference type="KEGG" id="dde:Dde_0693"/>
<feature type="transmembrane region" description="Helical" evidence="7">
    <location>
        <begin position="183"/>
        <end position="207"/>
    </location>
</feature>
<dbReference type="Pfam" id="PF03600">
    <property type="entry name" value="CitMHS"/>
    <property type="match status" value="1"/>
</dbReference>
<feature type="domain" description="RCK C-terminal" evidence="8">
    <location>
        <begin position="310"/>
        <end position="395"/>
    </location>
</feature>
<keyword evidence="2" id="KW-0813">Transport</keyword>
<sequence>MEATFMSPQVLAVTAILILALYFLVTEKWPLPLTALGIIVGLCLAEALVGGILSFSNIFGSFGSRGPLAVAMLFIVSRGLIRSGALSFVVNLAARLTGGKPLRLMIFMVTTVITLSAFLNNTPVVILFISIILMLCERFRLVPSKFMIPLSFASILGGTCTLIGTSTNIILSDMMVLNKQAPLGMFELAVVGVPLAIIGGLFLIFVAPRLLPERKSTFISSGEQQENLYLSEVVVPEGSPLAGVKISEASSVLGSSGSVVEQSRQGEMLYLPGREDQIIYAGDLLVVSSPLDTLTSLLASRIIVLRHGGDLFLSGPSDARPIAELIVPPASRVRGRRLWNTAPGRDENITVIGVRHKEGHYAWQKTSQLRLAAGDTLLVQGTRAAMDSLASDGDFIIMEEAGQKIHYSNKAPLALGLFLAMVVVASVGIMGILPAATIAAFLMILTRCVNLKESFRSLDGEVLLLIIATISLGKALSQTGAADVYAHAFLTPFEGVSARFILLAVVTLTALITNFLSNNSAAALLTPVAVSIGMELGVDPRAFLIGIALGASACYLTPIGYQTNLLVYAPGGYKFSDFMRVGLPMTLLVIVLATVMIPMFFPFTPLQ</sequence>